<keyword evidence="1" id="KW-0812">Transmembrane</keyword>
<gene>
    <name evidence="2" type="ORF">KY227_004723</name>
    <name evidence="3" type="ORF">O4000_09540</name>
    <name evidence="4" type="ORF">O4000_10985</name>
</gene>
<reference evidence="2" key="1">
    <citation type="submission" date="2021-07" db="EMBL/GenBank/DDBJ databases">
        <authorList>
            <consortium name="Clinical and Environmental Microbiology Branch: Whole genome sequencing antimicrobial resistance pathogens in the healthcare setting"/>
        </authorList>
    </citation>
    <scope>NUCLEOTIDE SEQUENCE</scope>
    <source>
        <strain evidence="2">2021DK-00049</strain>
    </source>
</reference>
<dbReference type="GeneID" id="87000296"/>
<evidence type="ECO:0000313" key="2">
    <source>
        <dbReference type="EMBL" id="EHT9941569.1"/>
    </source>
</evidence>
<proteinExistence type="predicted"/>
<feature type="transmembrane region" description="Helical" evidence="1">
    <location>
        <begin position="80"/>
        <end position="104"/>
    </location>
</feature>
<sequence>MALKLYGETFINCGAAVIAPSSVEIESHNSKMENCGVGYGIYSSAEELETLQSIAKKHMQEIEQLTNTLQQTKPELRKKVLTGSAIFAALAVGSNASTVIQFLIDHYPSLEKLLN</sequence>
<evidence type="ECO:0000256" key="1">
    <source>
        <dbReference type="SAM" id="Phobius"/>
    </source>
</evidence>
<evidence type="ECO:0000313" key="4">
    <source>
        <dbReference type="EMBL" id="WAZ59385.1"/>
    </source>
</evidence>
<evidence type="ECO:0000313" key="5">
    <source>
        <dbReference type="Proteomes" id="UP001164536"/>
    </source>
</evidence>
<name>A0AAD2XYC7_CITFR</name>
<evidence type="ECO:0000313" key="3">
    <source>
        <dbReference type="EMBL" id="WAZ59118.1"/>
    </source>
</evidence>
<protein>
    <submittedName>
        <fullName evidence="2">Uncharacterized protein</fullName>
    </submittedName>
</protein>
<reference evidence="3" key="2">
    <citation type="submission" date="2022-12" db="EMBL/GenBank/DDBJ databases">
        <title>2953647.</title>
        <authorList>
            <person name="Hergert J."/>
            <person name="Casey R."/>
            <person name="Wagner J."/>
            <person name="Young E.L."/>
            <person name="Oakeson K.F."/>
        </authorList>
    </citation>
    <scope>NUCLEOTIDE SEQUENCE</scope>
    <source>
        <strain evidence="3">2953647</strain>
    </source>
</reference>
<dbReference type="EMBL" id="CP114564">
    <property type="protein sequence ID" value="WAZ59118.1"/>
    <property type="molecule type" value="Genomic_DNA"/>
</dbReference>
<dbReference type="EMBL" id="CP114564">
    <property type="protein sequence ID" value="WAZ59385.1"/>
    <property type="molecule type" value="Genomic_DNA"/>
</dbReference>
<organism evidence="2">
    <name type="scientific">Citrobacter freundii</name>
    <dbReference type="NCBI Taxonomy" id="546"/>
    <lineage>
        <taxon>Bacteria</taxon>
        <taxon>Pseudomonadati</taxon>
        <taxon>Pseudomonadota</taxon>
        <taxon>Gammaproteobacteria</taxon>
        <taxon>Enterobacterales</taxon>
        <taxon>Enterobacteriaceae</taxon>
        <taxon>Citrobacter</taxon>
        <taxon>Citrobacter freundii complex</taxon>
    </lineage>
</organism>
<dbReference type="RefSeq" id="WP_071684461.1">
    <property type="nucleotide sequence ID" value="NZ_CP114564.1"/>
</dbReference>
<keyword evidence="1" id="KW-1133">Transmembrane helix</keyword>
<accession>A0AAD2XYC7</accession>
<keyword evidence="5" id="KW-1185">Reference proteome</keyword>
<dbReference type="EMBL" id="ABBJDF010000035">
    <property type="protein sequence ID" value="EHT9941569.1"/>
    <property type="molecule type" value="Genomic_DNA"/>
</dbReference>
<dbReference type="AlphaFoldDB" id="A0AAD2XYC7"/>
<keyword evidence="1" id="KW-0472">Membrane</keyword>
<dbReference type="Proteomes" id="UP001164536">
    <property type="component" value="Chromosome"/>
</dbReference>